<dbReference type="AlphaFoldDB" id="A0A6C0CQ63"/>
<accession>A0A6C0CQ63</accession>
<reference evidence="1" key="1">
    <citation type="journal article" date="2020" name="Nature">
        <title>Giant virus diversity and host interactions through global metagenomics.</title>
        <authorList>
            <person name="Schulz F."/>
            <person name="Roux S."/>
            <person name="Paez-Espino D."/>
            <person name="Jungbluth S."/>
            <person name="Walsh D.A."/>
            <person name="Denef V.J."/>
            <person name="McMahon K.D."/>
            <person name="Konstantinidis K.T."/>
            <person name="Eloe-Fadrosh E.A."/>
            <person name="Kyrpides N.C."/>
            <person name="Woyke T."/>
        </authorList>
    </citation>
    <scope>NUCLEOTIDE SEQUENCE</scope>
    <source>
        <strain evidence="1">GVMAG-M-3300021473-15</strain>
    </source>
</reference>
<dbReference type="EMBL" id="MN739474">
    <property type="protein sequence ID" value="QHT06708.1"/>
    <property type="molecule type" value="Genomic_DNA"/>
</dbReference>
<sequence>MSEEHDTSHDGSSSYIHNVEEMRQNIVVFGQINGEIKSTQDHLKGLKDQKGRLSSSIKNFMRFNQLTTCHISPSVATDIRKIKYVERESKQRITLKMVELYFEEFFNHIDVGKFMALSNNDKSKAFFNFLETKRETTVLDSIIIR</sequence>
<protein>
    <submittedName>
        <fullName evidence="1">Uncharacterized protein</fullName>
    </submittedName>
</protein>
<name>A0A6C0CQ63_9ZZZZ</name>
<evidence type="ECO:0000313" key="1">
    <source>
        <dbReference type="EMBL" id="QHT06708.1"/>
    </source>
</evidence>
<organism evidence="1">
    <name type="scientific">viral metagenome</name>
    <dbReference type="NCBI Taxonomy" id="1070528"/>
    <lineage>
        <taxon>unclassified sequences</taxon>
        <taxon>metagenomes</taxon>
        <taxon>organismal metagenomes</taxon>
    </lineage>
</organism>
<proteinExistence type="predicted"/>